<dbReference type="InterPro" id="IPR000210">
    <property type="entry name" value="BTB/POZ_dom"/>
</dbReference>
<evidence type="ECO:0000313" key="6">
    <source>
        <dbReference type="EMBL" id="TVY29485.1"/>
    </source>
</evidence>
<gene>
    <name evidence="6" type="primary">GTE10</name>
    <name evidence="6" type="ORF">LHYA1_G001443</name>
</gene>
<dbReference type="RefSeq" id="XP_031008272.1">
    <property type="nucleotide sequence ID" value="XM_031146426.1"/>
</dbReference>
<dbReference type="GO" id="GO:0006355">
    <property type="term" value="P:regulation of DNA-templated transcription"/>
    <property type="evidence" value="ECO:0007669"/>
    <property type="project" value="TreeGrafter"/>
</dbReference>
<dbReference type="Pfam" id="PF00651">
    <property type="entry name" value="BTB"/>
    <property type="match status" value="1"/>
</dbReference>
<proteinExistence type="predicted"/>
<dbReference type="SUPFAM" id="SSF54695">
    <property type="entry name" value="POZ domain"/>
    <property type="match status" value="1"/>
</dbReference>
<protein>
    <submittedName>
        <fullName evidence="6">Transcription factor</fullName>
    </submittedName>
</protein>
<dbReference type="PANTHER" id="PTHR22880:SF225">
    <property type="entry name" value="BROMODOMAIN-CONTAINING PROTEIN BET-1-RELATED"/>
    <property type="match status" value="1"/>
</dbReference>
<evidence type="ECO:0000259" key="5">
    <source>
        <dbReference type="PROSITE" id="PS50097"/>
    </source>
</evidence>
<dbReference type="PANTHER" id="PTHR22880">
    <property type="entry name" value="FALZ-RELATED BROMODOMAIN-CONTAINING PROTEINS"/>
    <property type="match status" value="1"/>
</dbReference>
<dbReference type="Gene3D" id="3.30.710.10">
    <property type="entry name" value="Potassium Channel Kv1.1, Chain A"/>
    <property type="match status" value="1"/>
</dbReference>
<dbReference type="GO" id="GO:0000785">
    <property type="term" value="C:chromatin"/>
    <property type="evidence" value="ECO:0007669"/>
    <property type="project" value="TreeGrafter"/>
</dbReference>
<sequence>METLGVDLTAGSGQLSTTLSWHEPHPHFVILFIGPDEVVFGIQKDLLCAQSPYFRDELAKEGNNKVEYVLKVPDTTVEIFGCFQNFIYTGEVYNRRGGKDMPEYTLLLGVWKLATKLQMAPLRVAVLDSMAERRQRTNMIPGIELLEAAWKETEQGSGLRKMLIEWSAEHSEYSNISFLGVHSVDLVEYARLILRSSPYVRNDFARSLPKEILSELVIVMSELPTVSAKKSVKMDPPISATTPSNQPLNHPRPIDMDAEPPRPTKRARKSESGPLTGAPDEEFEVKHVVKKQARRSEPGRRINRRATNQTPGPKDPSEIDPETDMIYCKELISRMLSGPGFWTRLVRPFKDPVDPVAHNCPQYFNVVKHPICLREIKAKMDKGEYASSAEFEADIRLVFQNCFEYWQPQDQVFKDCEAFEKYFNDKWSMRHKWTPPSIKAEAIEHRQRYNGSKTPTRNDGPSYPTPHNAAFEVPFNLKKLPQEIRLKIFAHDLVHYPSGNPPAFLEALARDEFFADDYIRAVRLYSYGGTDMNNFRVTSSNVQAFNRMPMKQMLKIKHFTLVMNTDKE</sequence>
<dbReference type="InterPro" id="IPR001487">
    <property type="entry name" value="Bromodomain"/>
</dbReference>
<dbReference type="PROSITE" id="PS50014">
    <property type="entry name" value="BROMODOMAIN_2"/>
    <property type="match status" value="1"/>
</dbReference>
<accession>A0A8H8U0M6</accession>
<dbReference type="CDD" id="cd18186">
    <property type="entry name" value="BTB_POZ_ZBTB_KLHL-like"/>
    <property type="match status" value="1"/>
</dbReference>
<feature type="domain" description="BTB" evidence="5">
    <location>
        <begin position="27"/>
        <end position="96"/>
    </location>
</feature>
<dbReference type="GO" id="GO:0005634">
    <property type="term" value="C:nucleus"/>
    <property type="evidence" value="ECO:0007669"/>
    <property type="project" value="TreeGrafter"/>
</dbReference>
<feature type="domain" description="Bromo" evidence="4">
    <location>
        <begin position="341"/>
        <end position="413"/>
    </location>
</feature>
<feature type="compositionally biased region" description="Polar residues" evidence="3">
    <location>
        <begin position="239"/>
        <end position="248"/>
    </location>
</feature>
<keyword evidence="1 2" id="KW-0103">Bromodomain</keyword>
<evidence type="ECO:0000256" key="3">
    <source>
        <dbReference type="SAM" id="MobiDB-lite"/>
    </source>
</evidence>
<evidence type="ECO:0000313" key="7">
    <source>
        <dbReference type="Proteomes" id="UP000431533"/>
    </source>
</evidence>
<dbReference type="PROSITE" id="PS50097">
    <property type="entry name" value="BTB"/>
    <property type="match status" value="1"/>
</dbReference>
<evidence type="ECO:0000259" key="4">
    <source>
        <dbReference type="PROSITE" id="PS50014"/>
    </source>
</evidence>
<feature type="region of interest" description="Disordered" evidence="3">
    <location>
        <begin position="228"/>
        <end position="322"/>
    </location>
</feature>
<comment type="caution">
    <text evidence="6">The sequence shown here is derived from an EMBL/GenBank/DDBJ whole genome shotgun (WGS) entry which is preliminary data.</text>
</comment>
<dbReference type="GeneID" id="41981641"/>
<dbReference type="Pfam" id="PF00439">
    <property type="entry name" value="Bromodomain"/>
    <property type="match status" value="1"/>
</dbReference>
<dbReference type="SMART" id="SM00297">
    <property type="entry name" value="BROMO"/>
    <property type="match status" value="1"/>
</dbReference>
<name>A0A8H8U0M6_9HELO</name>
<feature type="compositionally biased region" description="Basic and acidic residues" evidence="3">
    <location>
        <begin position="252"/>
        <end position="262"/>
    </location>
</feature>
<dbReference type="PRINTS" id="PR00503">
    <property type="entry name" value="BROMODOMAIN"/>
</dbReference>
<dbReference type="OrthoDB" id="21449at2759"/>
<organism evidence="6 7">
    <name type="scientific">Lachnellula hyalina</name>
    <dbReference type="NCBI Taxonomy" id="1316788"/>
    <lineage>
        <taxon>Eukaryota</taxon>
        <taxon>Fungi</taxon>
        <taxon>Dikarya</taxon>
        <taxon>Ascomycota</taxon>
        <taxon>Pezizomycotina</taxon>
        <taxon>Leotiomycetes</taxon>
        <taxon>Helotiales</taxon>
        <taxon>Lachnaceae</taxon>
        <taxon>Lachnellula</taxon>
    </lineage>
</organism>
<keyword evidence="7" id="KW-1185">Reference proteome</keyword>
<evidence type="ECO:0000256" key="2">
    <source>
        <dbReference type="PROSITE-ProRule" id="PRU00035"/>
    </source>
</evidence>
<dbReference type="GO" id="GO:0006338">
    <property type="term" value="P:chromatin remodeling"/>
    <property type="evidence" value="ECO:0007669"/>
    <property type="project" value="TreeGrafter"/>
</dbReference>
<dbReference type="SUPFAM" id="SSF47370">
    <property type="entry name" value="Bromodomain"/>
    <property type="match status" value="1"/>
</dbReference>
<dbReference type="InterPro" id="IPR050935">
    <property type="entry name" value="Bromo_chromatin_reader"/>
</dbReference>
<reference evidence="6 7" key="1">
    <citation type="submission" date="2018-05" db="EMBL/GenBank/DDBJ databases">
        <title>Genome sequencing and assembly of the regulated plant pathogen Lachnellula willkommii and related sister species for the development of diagnostic species identification markers.</title>
        <authorList>
            <person name="Giroux E."/>
            <person name="Bilodeau G."/>
        </authorList>
    </citation>
    <scope>NUCLEOTIDE SEQUENCE [LARGE SCALE GENOMIC DNA]</scope>
    <source>
        <strain evidence="6 7">CBS 185.66</strain>
    </source>
</reference>
<dbReference type="Gene3D" id="1.20.920.10">
    <property type="entry name" value="Bromodomain-like"/>
    <property type="match status" value="1"/>
</dbReference>
<dbReference type="InterPro" id="IPR011333">
    <property type="entry name" value="SKP1/BTB/POZ_sf"/>
</dbReference>
<dbReference type="InterPro" id="IPR036427">
    <property type="entry name" value="Bromodomain-like_sf"/>
</dbReference>
<evidence type="ECO:0000256" key="1">
    <source>
        <dbReference type="ARBA" id="ARBA00023117"/>
    </source>
</evidence>
<dbReference type="Proteomes" id="UP000431533">
    <property type="component" value="Unassembled WGS sequence"/>
</dbReference>
<dbReference type="EMBL" id="QGMH01000017">
    <property type="protein sequence ID" value="TVY29485.1"/>
    <property type="molecule type" value="Genomic_DNA"/>
</dbReference>
<dbReference type="AlphaFoldDB" id="A0A8H8U0M6"/>